<reference evidence="4 5" key="1">
    <citation type="submission" date="2023-01" db="EMBL/GenBank/DDBJ databases">
        <authorList>
            <person name="Yoon J.-W."/>
        </authorList>
    </citation>
    <scope>NUCLEOTIDE SEQUENCE [LARGE SCALE GENOMIC DNA]</scope>
    <source>
        <strain evidence="4 5">KMU-50</strain>
    </source>
</reference>
<dbReference type="Proteomes" id="UP001528040">
    <property type="component" value="Unassembled WGS sequence"/>
</dbReference>
<keyword evidence="2" id="KW-0418">Kinase</keyword>
<dbReference type="Gene3D" id="3.30.420.40">
    <property type="match status" value="1"/>
</dbReference>
<gene>
    <name evidence="4" type="ORF">O2N63_14690</name>
</gene>
<dbReference type="InterPro" id="IPR003836">
    <property type="entry name" value="Glucokinase"/>
</dbReference>
<comment type="caution">
    <text evidence="4">The sequence shown here is derived from an EMBL/GenBank/DDBJ whole genome shotgun (WGS) entry which is preliminary data.</text>
</comment>
<keyword evidence="5" id="KW-1185">Reference proteome</keyword>
<name>A0ABT4W481_9RHOB</name>
<dbReference type="EMBL" id="JAQIIO010000009">
    <property type="protein sequence ID" value="MDA5095333.1"/>
    <property type="molecule type" value="Genomic_DNA"/>
</dbReference>
<sequence length="301" mass="31829">MRLVADVGGTNTRIGLARDGKLLGESVRSFLNDDFASFTDVIAQYQRDASAVTLTDMAVAVAGPVGEGSARLTNRDWSFCTTDLSARYGNIPSLLLNDLGALGQAVPTFDQDSLHAIWGTDATNPQQALIVGVGTGFNVSPVLLRGGEPFCLNAELGHAALPVDIHHALANRISSAADEFMTVEHLFSGRGLSRAYALVTKDPMPPKHVLSADMGAAQIKFAEFYAELLAILTRNLLLSFLPEGGVYFAGGVARTLLTSPACDRFIQTYSAPMALADGLHAPVRVITDDAAALKGCARVVI</sequence>
<dbReference type="Gene3D" id="3.40.367.20">
    <property type="match status" value="1"/>
</dbReference>
<evidence type="ECO:0000256" key="2">
    <source>
        <dbReference type="ARBA" id="ARBA00022777"/>
    </source>
</evidence>
<organism evidence="4 5">
    <name type="scientific">Aliiroseovarius salicola</name>
    <dbReference type="NCBI Taxonomy" id="3009082"/>
    <lineage>
        <taxon>Bacteria</taxon>
        <taxon>Pseudomonadati</taxon>
        <taxon>Pseudomonadota</taxon>
        <taxon>Alphaproteobacteria</taxon>
        <taxon>Rhodobacterales</taxon>
        <taxon>Paracoccaceae</taxon>
        <taxon>Aliiroseovarius</taxon>
    </lineage>
</organism>
<protein>
    <submittedName>
        <fullName evidence="4">Glucokinase</fullName>
    </submittedName>
</protein>
<comment type="similarity">
    <text evidence="3">Belongs to the bacterial glucokinase family.</text>
</comment>
<evidence type="ECO:0000256" key="3">
    <source>
        <dbReference type="RuleBase" id="RU004046"/>
    </source>
</evidence>
<dbReference type="Pfam" id="PF02685">
    <property type="entry name" value="Glucokinase"/>
    <property type="match status" value="1"/>
</dbReference>
<dbReference type="CDD" id="cd24008">
    <property type="entry name" value="ASKHA_NBD_GLK"/>
    <property type="match status" value="1"/>
</dbReference>
<dbReference type="RefSeq" id="WP_271055039.1">
    <property type="nucleotide sequence ID" value="NZ_JAQIIO010000009.1"/>
</dbReference>
<proteinExistence type="inferred from homology"/>
<dbReference type="SUPFAM" id="SSF53067">
    <property type="entry name" value="Actin-like ATPase domain"/>
    <property type="match status" value="1"/>
</dbReference>
<dbReference type="InterPro" id="IPR043129">
    <property type="entry name" value="ATPase_NBD"/>
</dbReference>
<accession>A0ABT4W481</accession>
<dbReference type="PANTHER" id="PTHR47690">
    <property type="entry name" value="GLUCOKINASE"/>
    <property type="match status" value="1"/>
</dbReference>
<dbReference type="PANTHER" id="PTHR47690:SF1">
    <property type="entry name" value="GLUCOKINASE"/>
    <property type="match status" value="1"/>
</dbReference>
<evidence type="ECO:0000313" key="5">
    <source>
        <dbReference type="Proteomes" id="UP001528040"/>
    </source>
</evidence>
<dbReference type="InterPro" id="IPR050201">
    <property type="entry name" value="Bacterial_glucokinase"/>
</dbReference>
<keyword evidence="1" id="KW-0808">Transferase</keyword>
<evidence type="ECO:0000256" key="1">
    <source>
        <dbReference type="ARBA" id="ARBA00022679"/>
    </source>
</evidence>
<evidence type="ECO:0000313" key="4">
    <source>
        <dbReference type="EMBL" id="MDA5095333.1"/>
    </source>
</evidence>